<feature type="non-terminal residue" evidence="1">
    <location>
        <position position="1"/>
    </location>
</feature>
<sequence>FAYFGGTTPFDALTAGAFAPTDHLPANRAHGNAVRTDFHIVVYQFAGTPEVQVDDGGDIIVFQQGIDREGVVGRIQDRLSHFPTRIPVTELAVAANPGHGVMPAGAKQSRIDRKIVGTVRSTKHVEGSTVVIFLTVAVPAPIGIGI</sequence>
<dbReference type="EMBL" id="JBHSHC010000009">
    <property type="protein sequence ID" value="MFC4766004.1"/>
    <property type="molecule type" value="Genomic_DNA"/>
</dbReference>
<organism evidence="1 2">
    <name type="scientific">Effusibacillus consociatus</name>
    <dbReference type="NCBI Taxonomy" id="1117041"/>
    <lineage>
        <taxon>Bacteria</taxon>
        <taxon>Bacillati</taxon>
        <taxon>Bacillota</taxon>
        <taxon>Bacilli</taxon>
        <taxon>Bacillales</taxon>
        <taxon>Alicyclobacillaceae</taxon>
        <taxon>Effusibacillus</taxon>
    </lineage>
</organism>
<dbReference type="Proteomes" id="UP001596002">
    <property type="component" value="Unassembled WGS sequence"/>
</dbReference>
<proteinExistence type="predicted"/>
<gene>
    <name evidence="1" type="ORF">ACFO8Q_01115</name>
</gene>
<keyword evidence="2" id="KW-1185">Reference proteome</keyword>
<dbReference type="RefSeq" id="WP_380023644.1">
    <property type="nucleotide sequence ID" value="NZ_JBHSHC010000009.1"/>
</dbReference>
<evidence type="ECO:0000313" key="1">
    <source>
        <dbReference type="EMBL" id="MFC4766004.1"/>
    </source>
</evidence>
<name>A0ABV9PWY8_9BACL</name>
<reference evidence="2" key="1">
    <citation type="journal article" date="2019" name="Int. J. Syst. Evol. Microbiol.">
        <title>The Global Catalogue of Microorganisms (GCM) 10K type strain sequencing project: providing services to taxonomists for standard genome sequencing and annotation.</title>
        <authorList>
            <consortium name="The Broad Institute Genomics Platform"/>
            <consortium name="The Broad Institute Genome Sequencing Center for Infectious Disease"/>
            <person name="Wu L."/>
            <person name="Ma J."/>
        </authorList>
    </citation>
    <scope>NUCLEOTIDE SEQUENCE [LARGE SCALE GENOMIC DNA]</scope>
    <source>
        <strain evidence="2">WYCCWR 12678</strain>
    </source>
</reference>
<evidence type="ECO:0000313" key="2">
    <source>
        <dbReference type="Proteomes" id="UP001596002"/>
    </source>
</evidence>
<protein>
    <submittedName>
        <fullName evidence="1">Uncharacterized protein</fullName>
    </submittedName>
</protein>
<accession>A0ABV9PWY8</accession>
<comment type="caution">
    <text evidence="1">The sequence shown here is derived from an EMBL/GenBank/DDBJ whole genome shotgun (WGS) entry which is preliminary data.</text>
</comment>